<name>A0A1G5LQQ5_9GAMM</name>
<proteinExistence type="predicted"/>
<evidence type="ECO:0000313" key="3">
    <source>
        <dbReference type="EMBL" id="SCZ14489.1"/>
    </source>
</evidence>
<evidence type="ECO:0000313" key="4">
    <source>
        <dbReference type="Proteomes" id="UP000183031"/>
    </source>
</evidence>
<accession>A0A1G5LQQ5</accession>
<feature type="signal peptide" evidence="2">
    <location>
        <begin position="1"/>
        <end position="23"/>
    </location>
</feature>
<dbReference type="InterPro" id="IPR014161">
    <property type="entry name" value="Tol-Pal_TolA"/>
</dbReference>
<evidence type="ECO:0000256" key="1">
    <source>
        <dbReference type="SAM" id="MobiDB-lite"/>
    </source>
</evidence>
<protein>
    <submittedName>
        <fullName evidence="3">Colicin import membrane protein</fullName>
    </submittedName>
</protein>
<keyword evidence="4" id="KW-1185">Reference proteome</keyword>
<dbReference type="EMBL" id="FMUT01000016">
    <property type="protein sequence ID" value="SCZ14489.1"/>
    <property type="molecule type" value="Genomic_DNA"/>
</dbReference>
<evidence type="ECO:0000256" key="2">
    <source>
        <dbReference type="SAM" id="SignalP"/>
    </source>
</evidence>
<dbReference type="RefSeq" id="WP_033633279.1">
    <property type="nucleotide sequence ID" value="NZ_CBCSIN010000017.1"/>
</dbReference>
<feature type="region of interest" description="Disordered" evidence="1">
    <location>
        <begin position="30"/>
        <end position="60"/>
    </location>
</feature>
<comment type="caution">
    <text evidence="3">The sequence shown here is derived from an EMBL/GenBank/DDBJ whole genome shotgun (WGS) entry which is preliminary data.</text>
</comment>
<dbReference type="PROSITE" id="PS51257">
    <property type="entry name" value="PROKAR_LIPOPROTEIN"/>
    <property type="match status" value="1"/>
</dbReference>
<organism evidence="3 4">
    <name type="scientific">Serratia nematodiphila</name>
    <dbReference type="NCBI Taxonomy" id="458197"/>
    <lineage>
        <taxon>Bacteria</taxon>
        <taxon>Pseudomonadati</taxon>
        <taxon>Pseudomonadota</taxon>
        <taxon>Gammaproteobacteria</taxon>
        <taxon>Enterobacterales</taxon>
        <taxon>Yersiniaceae</taxon>
        <taxon>Serratia</taxon>
    </lineage>
</organism>
<keyword evidence="2" id="KW-0732">Signal</keyword>
<dbReference type="Gene3D" id="3.30.1150.10">
    <property type="match status" value="1"/>
</dbReference>
<sequence length="147" mass="15660">MKRTHSGYKTGVATVLAAMTALALTGCAKSTAPSQTDPVNKEVDDLFTNLGDPKKPAPGKEKEHYIAQLQAAIQSHLKDAEAYSGKRCTLSIKLAPDGMLISIRAEQGEPELCQAAIKAIANARLPKPPTAAVYEAVKSSTLEFRPQ</sequence>
<dbReference type="NCBIfam" id="TIGR02794">
    <property type="entry name" value="tolA_full"/>
    <property type="match status" value="1"/>
</dbReference>
<dbReference type="SUPFAM" id="SSF74653">
    <property type="entry name" value="TolA/TonB C-terminal domain"/>
    <property type="match status" value="1"/>
</dbReference>
<feature type="chain" id="PRO_5046491746" evidence="2">
    <location>
        <begin position="24"/>
        <end position="147"/>
    </location>
</feature>
<dbReference type="Pfam" id="PF06519">
    <property type="entry name" value="TolA"/>
    <property type="match status" value="1"/>
</dbReference>
<reference evidence="3 4" key="1">
    <citation type="submission" date="2016-10" db="EMBL/GenBank/DDBJ databases">
        <authorList>
            <person name="Varghese N."/>
            <person name="Submissions S."/>
        </authorList>
    </citation>
    <scope>NUCLEOTIDE SEQUENCE [LARGE SCALE GENOMIC DNA]</scope>
    <source>
        <strain evidence="3 4">CGMCC 1.6853</strain>
    </source>
</reference>
<dbReference type="Proteomes" id="UP000183031">
    <property type="component" value="Unassembled WGS sequence"/>
</dbReference>
<gene>
    <name evidence="3" type="ORF">SAMN02927935_04632</name>
</gene>